<sequence>MIARSVRIHKFLLTVIPVNAMGSRGETAVLLRFYTKFNKI</sequence>
<protein>
    <submittedName>
        <fullName evidence="1">Uncharacterized protein</fullName>
    </submittedName>
</protein>
<evidence type="ECO:0000313" key="2">
    <source>
        <dbReference type="Proteomes" id="UP000319716"/>
    </source>
</evidence>
<dbReference type="Proteomes" id="UP000319716">
    <property type="component" value="Unassembled WGS sequence"/>
</dbReference>
<proteinExistence type="predicted"/>
<comment type="caution">
    <text evidence="1">The sequence shown here is derived from an EMBL/GenBank/DDBJ whole genome shotgun (WGS) entry which is preliminary data.</text>
</comment>
<dbReference type="EMBL" id="BEXB01000001">
    <property type="protein sequence ID" value="GAY74526.1"/>
    <property type="molecule type" value="Genomic_DNA"/>
</dbReference>
<organism evidence="1 2">
    <name type="scientific">Sporolactobacillus inulinus</name>
    <dbReference type="NCBI Taxonomy" id="2078"/>
    <lineage>
        <taxon>Bacteria</taxon>
        <taxon>Bacillati</taxon>
        <taxon>Bacillota</taxon>
        <taxon>Bacilli</taxon>
        <taxon>Bacillales</taxon>
        <taxon>Sporolactobacillaceae</taxon>
        <taxon>Sporolactobacillus</taxon>
    </lineage>
</organism>
<evidence type="ECO:0000313" key="1">
    <source>
        <dbReference type="EMBL" id="GAY74526.1"/>
    </source>
</evidence>
<gene>
    <name evidence="1" type="ORF">NBRC111894_80</name>
</gene>
<reference evidence="1 2" key="1">
    <citation type="submission" date="2017-11" db="EMBL/GenBank/DDBJ databases">
        <title>Draft Genome Sequence of Sporolactobacillus inulinus NBRC 111894 Isolated from Koso, a Japanese Sugar-Vegetable Fermented Beverage.</title>
        <authorList>
            <person name="Chiou T.Y."/>
            <person name="Oshima K."/>
            <person name="Suda W."/>
            <person name="Hattori M."/>
            <person name="Takahashi T."/>
        </authorList>
    </citation>
    <scope>NUCLEOTIDE SEQUENCE [LARGE SCALE GENOMIC DNA]</scope>
    <source>
        <strain evidence="1 2">NBRC111894</strain>
    </source>
</reference>
<accession>A0A4Y1Z6H5</accession>
<dbReference type="AlphaFoldDB" id="A0A4Y1Z6H5"/>
<name>A0A4Y1Z6H5_9BACL</name>